<evidence type="ECO:0000256" key="2">
    <source>
        <dbReference type="ARBA" id="ARBA00022614"/>
    </source>
</evidence>
<evidence type="ECO:0000313" key="12">
    <source>
        <dbReference type="EMBL" id="KAH7544162.1"/>
    </source>
</evidence>
<protein>
    <recommendedName>
        <fullName evidence="11">Leucine-rich repeat-containing N-terminal plant-type domain-containing protein</fullName>
    </recommendedName>
</protein>
<dbReference type="PANTHER" id="PTHR48061:SF46">
    <property type="entry name" value="LEUCINE-RICH REPEAT-CONTAINING N-TERMINAL PLANT-TYPE DOMAIN-CONTAINING PROTEIN"/>
    <property type="match status" value="1"/>
</dbReference>
<dbReference type="EMBL" id="JAFEMO010000015">
    <property type="protein sequence ID" value="KAH7544162.1"/>
    <property type="molecule type" value="Genomic_DNA"/>
</dbReference>
<feature type="signal peptide" evidence="10">
    <location>
        <begin position="1"/>
        <end position="24"/>
    </location>
</feature>
<evidence type="ECO:0000259" key="11">
    <source>
        <dbReference type="Pfam" id="PF08263"/>
    </source>
</evidence>
<dbReference type="InterPro" id="IPR046956">
    <property type="entry name" value="RLP23-like"/>
</dbReference>
<gene>
    <name evidence="12" type="ORF">JRO89_XS15G0119800</name>
</gene>
<evidence type="ECO:0000256" key="5">
    <source>
        <dbReference type="ARBA" id="ARBA00022737"/>
    </source>
</evidence>
<evidence type="ECO:0000256" key="10">
    <source>
        <dbReference type="SAM" id="SignalP"/>
    </source>
</evidence>
<evidence type="ECO:0000256" key="9">
    <source>
        <dbReference type="ARBA" id="ARBA00023180"/>
    </source>
</evidence>
<keyword evidence="7" id="KW-0472">Membrane</keyword>
<evidence type="ECO:0000256" key="4">
    <source>
        <dbReference type="ARBA" id="ARBA00022729"/>
    </source>
</evidence>
<keyword evidence="9" id="KW-0325">Glycoprotein</keyword>
<organism evidence="12 13">
    <name type="scientific">Xanthoceras sorbifolium</name>
    <dbReference type="NCBI Taxonomy" id="99658"/>
    <lineage>
        <taxon>Eukaryota</taxon>
        <taxon>Viridiplantae</taxon>
        <taxon>Streptophyta</taxon>
        <taxon>Embryophyta</taxon>
        <taxon>Tracheophyta</taxon>
        <taxon>Spermatophyta</taxon>
        <taxon>Magnoliopsida</taxon>
        <taxon>eudicotyledons</taxon>
        <taxon>Gunneridae</taxon>
        <taxon>Pentapetalae</taxon>
        <taxon>rosids</taxon>
        <taxon>malvids</taxon>
        <taxon>Sapindales</taxon>
        <taxon>Sapindaceae</taxon>
        <taxon>Xanthoceroideae</taxon>
        <taxon>Xanthoceras</taxon>
    </lineage>
</organism>
<dbReference type="Proteomes" id="UP000827721">
    <property type="component" value="Unassembled WGS sequence"/>
</dbReference>
<evidence type="ECO:0000256" key="8">
    <source>
        <dbReference type="ARBA" id="ARBA00023170"/>
    </source>
</evidence>
<dbReference type="Pfam" id="PF08263">
    <property type="entry name" value="LRRNT_2"/>
    <property type="match status" value="1"/>
</dbReference>
<evidence type="ECO:0000256" key="6">
    <source>
        <dbReference type="ARBA" id="ARBA00022989"/>
    </source>
</evidence>
<keyword evidence="13" id="KW-1185">Reference proteome</keyword>
<comment type="subcellular location">
    <subcellularLocation>
        <location evidence="1">Membrane</location>
        <topology evidence="1">Single-pass type I membrane protein</topology>
    </subcellularLocation>
</comment>
<evidence type="ECO:0000256" key="7">
    <source>
        <dbReference type="ARBA" id="ARBA00023136"/>
    </source>
</evidence>
<name>A0ABQ8H1S6_9ROSI</name>
<keyword evidence="2" id="KW-0433">Leucine-rich repeat</keyword>
<evidence type="ECO:0000256" key="1">
    <source>
        <dbReference type="ARBA" id="ARBA00004479"/>
    </source>
</evidence>
<sequence length="290" mass="32553">MGCLTWTHQLLCLQLLLLYYQGCAIPCTDEESYALLQFKQLFSYEKKQSFYCDRQLLPSYPKMRSWKVDSDCCSWDGVTCNTVTGHLIGLDLDCSWLYGSIPSNTSLLLLPHLQRLNLAFNDFNLSPISSEFAQFHSLTLLNLSSSNFAGQLSSEISHMSNLVSLDLSYNHEVILETRIFEGLVQNLTLLEQLVLDSVDMSAVTIGSLTNVSPSLISLSLSSCGLQGTFPENFFWLPNLQILELAYNQNLTGFFPKENWSSPLRFLDVSYTNFSGLLPQQFGNAEAFGSP</sequence>
<accession>A0ABQ8H1S6</accession>
<proteinExistence type="predicted"/>
<comment type="caution">
    <text evidence="12">The sequence shown here is derived from an EMBL/GenBank/DDBJ whole genome shotgun (WGS) entry which is preliminary data.</text>
</comment>
<dbReference type="SUPFAM" id="SSF52058">
    <property type="entry name" value="L domain-like"/>
    <property type="match status" value="1"/>
</dbReference>
<reference evidence="12 13" key="1">
    <citation type="submission" date="2021-02" db="EMBL/GenBank/DDBJ databases">
        <title>Plant Genome Project.</title>
        <authorList>
            <person name="Zhang R.-G."/>
        </authorList>
    </citation>
    <scope>NUCLEOTIDE SEQUENCE [LARGE SCALE GENOMIC DNA]</scope>
    <source>
        <tissue evidence="12">Leaves</tissue>
    </source>
</reference>
<keyword evidence="4 10" id="KW-0732">Signal</keyword>
<dbReference type="InterPro" id="IPR001611">
    <property type="entry name" value="Leu-rich_rpt"/>
</dbReference>
<keyword evidence="8" id="KW-0675">Receptor</keyword>
<feature type="domain" description="Leucine-rich repeat-containing N-terminal plant-type" evidence="11">
    <location>
        <begin position="30"/>
        <end position="81"/>
    </location>
</feature>
<dbReference type="Pfam" id="PF13516">
    <property type="entry name" value="LRR_6"/>
    <property type="match status" value="1"/>
</dbReference>
<feature type="chain" id="PRO_5045752844" description="Leucine-rich repeat-containing N-terminal plant-type domain-containing protein" evidence="10">
    <location>
        <begin position="25"/>
        <end position="290"/>
    </location>
</feature>
<dbReference type="PANTHER" id="PTHR48061">
    <property type="entry name" value="LEUCINE-RICH REPEAT RECEPTOR PROTEIN KINASE EMS1-LIKE-RELATED"/>
    <property type="match status" value="1"/>
</dbReference>
<dbReference type="InterPro" id="IPR013210">
    <property type="entry name" value="LRR_N_plant-typ"/>
</dbReference>
<keyword evidence="5" id="KW-0677">Repeat</keyword>
<keyword evidence="6" id="KW-1133">Transmembrane helix</keyword>
<keyword evidence="3" id="KW-0812">Transmembrane</keyword>
<dbReference type="Gene3D" id="3.80.10.10">
    <property type="entry name" value="Ribonuclease Inhibitor"/>
    <property type="match status" value="2"/>
</dbReference>
<dbReference type="Pfam" id="PF00560">
    <property type="entry name" value="LRR_1"/>
    <property type="match status" value="2"/>
</dbReference>
<dbReference type="InterPro" id="IPR032675">
    <property type="entry name" value="LRR_dom_sf"/>
</dbReference>
<evidence type="ECO:0000313" key="13">
    <source>
        <dbReference type="Proteomes" id="UP000827721"/>
    </source>
</evidence>
<evidence type="ECO:0000256" key="3">
    <source>
        <dbReference type="ARBA" id="ARBA00022692"/>
    </source>
</evidence>